<dbReference type="SUPFAM" id="SSF46767">
    <property type="entry name" value="Methylated DNA-protein cysteine methyltransferase, C-terminal domain"/>
    <property type="match status" value="1"/>
</dbReference>
<comment type="catalytic activity">
    <reaction evidence="1">
        <text>a 4-O-methyl-thymidine in DNA + L-cysteinyl-[protein] = a thymidine in DNA + S-methyl-L-cysteinyl-[protein]</text>
        <dbReference type="Rhea" id="RHEA:53428"/>
        <dbReference type="Rhea" id="RHEA-COMP:10131"/>
        <dbReference type="Rhea" id="RHEA-COMP:10132"/>
        <dbReference type="Rhea" id="RHEA-COMP:13555"/>
        <dbReference type="Rhea" id="RHEA-COMP:13556"/>
        <dbReference type="ChEBI" id="CHEBI:29950"/>
        <dbReference type="ChEBI" id="CHEBI:82612"/>
        <dbReference type="ChEBI" id="CHEBI:137386"/>
        <dbReference type="ChEBI" id="CHEBI:137387"/>
        <dbReference type="EC" id="2.1.1.63"/>
    </reaction>
</comment>
<keyword evidence="9" id="KW-0255">Endonuclease</keyword>
<evidence type="ECO:0000256" key="1">
    <source>
        <dbReference type="ARBA" id="ARBA00001286"/>
    </source>
</evidence>
<dbReference type="OrthoDB" id="9811249at2"/>
<dbReference type="GO" id="GO:0032259">
    <property type="term" value="P:methylation"/>
    <property type="evidence" value="ECO:0007669"/>
    <property type="project" value="UniProtKB-KW"/>
</dbReference>
<dbReference type="PANTHER" id="PTHR42942">
    <property type="entry name" value="6-O-METHYLGUANINE DNA METHYLTRANSFERASE"/>
    <property type="match status" value="1"/>
</dbReference>
<evidence type="ECO:0000256" key="2">
    <source>
        <dbReference type="ARBA" id="ARBA00022603"/>
    </source>
</evidence>
<dbReference type="CDD" id="cd06445">
    <property type="entry name" value="ATase"/>
    <property type="match status" value="1"/>
</dbReference>
<evidence type="ECO:0000256" key="7">
    <source>
        <dbReference type="SAM" id="MobiDB-lite"/>
    </source>
</evidence>
<proteinExistence type="predicted"/>
<dbReference type="InterPro" id="IPR001497">
    <property type="entry name" value="MethylDNA_cys_MeTrfase_AS"/>
</dbReference>
<dbReference type="EMBL" id="JGYX01000002">
    <property type="protein sequence ID" value="KFI61134.1"/>
    <property type="molecule type" value="Genomic_DNA"/>
</dbReference>
<dbReference type="Proteomes" id="UP000029046">
    <property type="component" value="Unassembled WGS sequence"/>
</dbReference>
<evidence type="ECO:0000313" key="9">
    <source>
        <dbReference type="EMBL" id="KFI61134.1"/>
    </source>
</evidence>
<dbReference type="InterPro" id="IPR014048">
    <property type="entry name" value="MethylDNA_cys_MeTrfase_DNA-bd"/>
</dbReference>
<evidence type="ECO:0000256" key="6">
    <source>
        <dbReference type="ARBA" id="ARBA00049348"/>
    </source>
</evidence>
<dbReference type="GO" id="GO:0004519">
    <property type="term" value="F:endonuclease activity"/>
    <property type="evidence" value="ECO:0007669"/>
    <property type="project" value="UniProtKB-KW"/>
</dbReference>
<dbReference type="InterPro" id="IPR036388">
    <property type="entry name" value="WH-like_DNA-bd_sf"/>
</dbReference>
<keyword evidence="10" id="KW-1185">Reference proteome</keyword>
<organism evidence="9 10">
    <name type="scientific">Bifidobacterium pullorum subsp. gallinarum</name>
    <dbReference type="NCBI Taxonomy" id="78344"/>
    <lineage>
        <taxon>Bacteria</taxon>
        <taxon>Bacillati</taxon>
        <taxon>Actinomycetota</taxon>
        <taxon>Actinomycetes</taxon>
        <taxon>Bifidobacteriales</taxon>
        <taxon>Bifidobacteriaceae</taxon>
        <taxon>Bifidobacterium</taxon>
    </lineage>
</organism>
<accession>A0A087AQT4</accession>
<name>A0A087AQT4_9BIFI</name>
<comment type="caution">
    <text evidence="9">The sequence shown here is derived from an EMBL/GenBank/DDBJ whole genome shotgun (WGS) entry which is preliminary data.</text>
</comment>
<keyword evidence="9" id="KW-0540">Nuclease</keyword>
<dbReference type="AlphaFoldDB" id="A0A087AQT4"/>
<dbReference type="GO" id="GO:0006281">
    <property type="term" value="P:DNA repair"/>
    <property type="evidence" value="ECO:0007669"/>
    <property type="project" value="UniProtKB-KW"/>
</dbReference>
<evidence type="ECO:0000256" key="3">
    <source>
        <dbReference type="ARBA" id="ARBA00022679"/>
    </source>
</evidence>
<dbReference type="eggNOG" id="COG0350">
    <property type="taxonomic scope" value="Bacteria"/>
</dbReference>
<evidence type="ECO:0000256" key="4">
    <source>
        <dbReference type="ARBA" id="ARBA00022763"/>
    </source>
</evidence>
<protein>
    <submittedName>
        <fullName evidence="9">Bifunctional methyl transferase/endonuclease</fullName>
        <ecNumber evidence="9">2.1.1.63</ecNumber>
    </submittedName>
</protein>
<keyword evidence="4" id="KW-0227">DNA damage</keyword>
<dbReference type="GO" id="GO:0003908">
    <property type="term" value="F:methylated-DNA-[protein]-cysteine S-methyltransferase activity"/>
    <property type="evidence" value="ECO:0007669"/>
    <property type="project" value="UniProtKB-EC"/>
</dbReference>
<dbReference type="NCBIfam" id="TIGR00589">
    <property type="entry name" value="ogt"/>
    <property type="match status" value="1"/>
</dbReference>
<feature type="domain" description="Methylated-DNA-[protein]-cysteine S-methyltransferase DNA binding" evidence="8">
    <location>
        <begin position="26"/>
        <end position="107"/>
    </location>
</feature>
<dbReference type="PANTHER" id="PTHR42942:SF1">
    <property type="entry name" value="ALKYLTRANSFERASE-LIKE PROTEIN 1"/>
    <property type="match status" value="1"/>
</dbReference>
<evidence type="ECO:0000259" key="8">
    <source>
        <dbReference type="Pfam" id="PF01035"/>
    </source>
</evidence>
<feature type="region of interest" description="Disordered" evidence="7">
    <location>
        <begin position="1"/>
        <end position="21"/>
    </location>
</feature>
<evidence type="ECO:0000313" key="10">
    <source>
        <dbReference type="Proteomes" id="UP000029046"/>
    </source>
</evidence>
<gene>
    <name evidence="9" type="ORF">BIGA_3026</name>
</gene>
<keyword evidence="2 9" id="KW-0489">Methyltransferase</keyword>
<keyword evidence="3 9" id="KW-0808">Transferase</keyword>
<keyword evidence="5" id="KW-0234">DNA repair</keyword>
<keyword evidence="9" id="KW-0378">Hydrolase</keyword>
<comment type="catalytic activity">
    <reaction evidence="6">
        <text>a 6-O-methyl-2'-deoxyguanosine in DNA + L-cysteinyl-[protein] = S-methyl-L-cysteinyl-[protein] + a 2'-deoxyguanosine in DNA</text>
        <dbReference type="Rhea" id="RHEA:24000"/>
        <dbReference type="Rhea" id="RHEA-COMP:10131"/>
        <dbReference type="Rhea" id="RHEA-COMP:10132"/>
        <dbReference type="Rhea" id="RHEA-COMP:11367"/>
        <dbReference type="Rhea" id="RHEA-COMP:11368"/>
        <dbReference type="ChEBI" id="CHEBI:29950"/>
        <dbReference type="ChEBI" id="CHEBI:82612"/>
        <dbReference type="ChEBI" id="CHEBI:85445"/>
        <dbReference type="ChEBI" id="CHEBI:85448"/>
        <dbReference type="EC" id="2.1.1.63"/>
    </reaction>
</comment>
<evidence type="ECO:0000256" key="5">
    <source>
        <dbReference type="ARBA" id="ARBA00023204"/>
    </source>
</evidence>
<reference evidence="9 10" key="1">
    <citation type="submission" date="2014-03" db="EMBL/GenBank/DDBJ databases">
        <title>Genomics of Bifidobacteria.</title>
        <authorList>
            <person name="Ventura M."/>
            <person name="Milani C."/>
            <person name="Lugli G.A."/>
        </authorList>
    </citation>
    <scope>NUCLEOTIDE SEQUENCE [LARGE SCALE GENOMIC DNA]</scope>
    <source>
        <strain evidence="9 10">LMG 11586</strain>
    </source>
</reference>
<dbReference type="Gene3D" id="1.10.10.10">
    <property type="entry name" value="Winged helix-like DNA-binding domain superfamily/Winged helix DNA-binding domain"/>
    <property type="match status" value="1"/>
</dbReference>
<dbReference type="InterPro" id="IPR036217">
    <property type="entry name" value="MethylDNA_cys_MeTrfase_DNAb"/>
</dbReference>
<dbReference type="Pfam" id="PF01035">
    <property type="entry name" value="DNA_binding_1"/>
    <property type="match status" value="1"/>
</dbReference>
<sequence length="135" mass="14279">MSESLVPDGTQGGASASEDAGRTQSFNAGVYEVVRRIPRGCVATYGQVAALAGRPRAARFVGFALHANPEPGVIPCHRVVFRDGSLAPGFAFGGEERQRELLEAEGVVFVPPPEGAPNAGAEGWRVDMARCQWRA</sequence>
<dbReference type="PROSITE" id="PS00374">
    <property type="entry name" value="MGMT"/>
    <property type="match status" value="1"/>
</dbReference>
<dbReference type="InterPro" id="IPR052520">
    <property type="entry name" value="ATL_DNA_repair"/>
</dbReference>
<dbReference type="EC" id="2.1.1.63" evidence="9"/>